<dbReference type="InterPro" id="IPR011993">
    <property type="entry name" value="PH-like_dom_sf"/>
</dbReference>
<dbReference type="PANTHER" id="PTHR10972:SF141">
    <property type="entry name" value="OXYSTEROL-BINDING PROTEIN"/>
    <property type="match status" value="1"/>
</dbReference>
<keyword evidence="3" id="KW-0446">Lipid-binding</keyword>
<dbReference type="GO" id="GO:0006869">
    <property type="term" value="P:lipid transport"/>
    <property type="evidence" value="ECO:0007669"/>
    <property type="project" value="UniProtKB-KW"/>
</dbReference>
<dbReference type="Proteomes" id="UP000308267">
    <property type="component" value="Unassembled WGS sequence"/>
</dbReference>
<feature type="compositionally biased region" description="Low complexity" evidence="6">
    <location>
        <begin position="153"/>
        <end position="169"/>
    </location>
</feature>
<feature type="domain" description="PH" evidence="7">
    <location>
        <begin position="29"/>
        <end position="127"/>
    </location>
</feature>
<dbReference type="EMBL" id="SJOL01004383">
    <property type="protein sequence ID" value="TGZ71679.1"/>
    <property type="molecule type" value="Genomic_DNA"/>
</dbReference>
<feature type="region of interest" description="Disordered" evidence="6">
    <location>
        <begin position="141"/>
        <end position="207"/>
    </location>
</feature>
<dbReference type="PROSITE" id="PS01013">
    <property type="entry name" value="OSBP"/>
    <property type="match status" value="1"/>
</dbReference>
<evidence type="ECO:0000313" key="9">
    <source>
        <dbReference type="Proteomes" id="UP000308267"/>
    </source>
</evidence>
<dbReference type="Gene3D" id="1.10.287.2720">
    <property type="match status" value="1"/>
</dbReference>
<comment type="similarity">
    <text evidence="4">Belongs to the OSBP family.</text>
</comment>
<evidence type="ECO:0000256" key="1">
    <source>
        <dbReference type="ARBA" id="ARBA00022448"/>
    </source>
</evidence>
<evidence type="ECO:0000256" key="4">
    <source>
        <dbReference type="RuleBase" id="RU003844"/>
    </source>
</evidence>
<dbReference type="FunFam" id="1.10.287.2720:FF:000001">
    <property type="entry name" value="Oxysterol-binding OBPalpha"/>
    <property type="match status" value="1"/>
</dbReference>
<reference evidence="8 9" key="1">
    <citation type="journal article" date="2019" name="BMC Genomics">
        <title>New insights from Opisthorchis felineus genome: update on genomics of the epidemiologically important liver flukes.</title>
        <authorList>
            <person name="Ershov N.I."/>
            <person name="Mordvinov V.A."/>
            <person name="Prokhortchouk E.B."/>
            <person name="Pakharukova M.Y."/>
            <person name="Gunbin K.V."/>
            <person name="Ustyantsev K."/>
            <person name="Genaev M.A."/>
            <person name="Blinov A.G."/>
            <person name="Mazur A."/>
            <person name="Boulygina E."/>
            <person name="Tsygankova S."/>
            <person name="Khrameeva E."/>
            <person name="Chekanov N."/>
            <person name="Fan G."/>
            <person name="Xiao A."/>
            <person name="Zhang H."/>
            <person name="Xu X."/>
            <person name="Yang H."/>
            <person name="Solovyev V."/>
            <person name="Lee S.M."/>
            <person name="Liu X."/>
            <person name="Afonnikov D.A."/>
            <person name="Skryabin K.G."/>
        </authorList>
    </citation>
    <scope>NUCLEOTIDE SEQUENCE [LARGE SCALE GENOMIC DNA]</scope>
    <source>
        <strain evidence="8">AK-0245</strain>
        <tissue evidence="8">Whole organism</tissue>
    </source>
</reference>
<feature type="compositionally biased region" description="Polar residues" evidence="6">
    <location>
        <begin position="178"/>
        <end position="207"/>
    </location>
</feature>
<dbReference type="STRING" id="147828.A0A4S2MA60"/>
<feature type="compositionally biased region" description="Polar residues" evidence="6">
    <location>
        <begin position="141"/>
        <end position="152"/>
    </location>
</feature>
<feature type="compositionally biased region" description="Polar residues" evidence="6">
    <location>
        <begin position="342"/>
        <end position="356"/>
    </location>
</feature>
<evidence type="ECO:0000256" key="6">
    <source>
        <dbReference type="SAM" id="MobiDB-lite"/>
    </source>
</evidence>
<dbReference type="InterPro" id="IPR018494">
    <property type="entry name" value="Oxysterol-bd_CS"/>
</dbReference>
<dbReference type="PANTHER" id="PTHR10972">
    <property type="entry name" value="OXYSTEROL-BINDING PROTEIN-RELATED"/>
    <property type="match status" value="1"/>
</dbReference>
<keyword evidence="1 5" id="KW-0813">Transport</keyword>
<dbReference type="Gene3D" id="6.10.140.1150">
    <property type="match status" value="1"/>
</dbReference>
<dbReference type="InterPro" id="IPR037239">
    <property type="entry name" value="OSBP_sf"/>
</dbReference>
<evidence type="ECO:0000259" key="7">
    <source>
        <dbReference type="PROSITE" id="PS50003"/>
    </source>
</evidence>
<proteinExistence type="inferred from homology"/>
<protein>
    <recommendedName>
        <fullName evidence="5">Oxysterol-binding protein</fullName>
    </recommendedName>
</protein>
<dbReference type="InterPro" id="IPR001849">
    <property type="entry name" value="PH_domain"/>
</dbReference>
<organism evidence="8 9">
    <name type="scientific">Opisthorchis felineus</name>
    <dbReference type="NCBI Taxonomy" id="147828"/>
    <lineage>
        <taxon>Eukaryota</taxon>
        <taxon>Metazoa</taxon>
        <taxon>Spiralia</taxon>
        <taxon>Lophotrochozoa</taxon>
        <taxon>Platyhelminthes</taxon>
        <taxon>Trematoda</taxon>
        <taxon>Digenea</taxon>
        <taxon>Opisthorchiida</taxon>
        <taxon>Opisthorchiata</taxon>
        <taxon>Opisthorchiidae</taxon>
        <taxon>Opisthorchis</taxon>
    </lineage>
</organism>
<dbReference type="SMART" id="SM00233">
    <property type="entry name" value="PH"/>
    <property type="match status" value="1"/>
</dbReference>
<accession>A0A4S2MA60</accession>
<dbReference type="Gene3D" id="2.40.160.120">
    <property type="match status" value="1"/>
</dbReference>
<dbReference type="AlphaFoldDB" id="A0A4S2MA60"/>
<evidence type="ECO:0000256" key="5">
    <source>
        <dbReference type="RuleBase" id="RU003845"/>
    </source>
</evidence>
<evidence type="ECO:0000313" key="8">
    <source>
        <dbReference type="EMBL" id="TGZ71679.1"/>
    </source>
</evidence>
<evidence type="ECO:0000256" key="2">
    <source>
        <dbReference type="ARBA" id="ARBA00023055"/>
    </source>
</evidence>
<dbReference type="Pfam" id="PF00169">
    <property type="entry name" value="PH"/>
    <property type="match status" value="1"/>
</dbReference>
<dbReference type="GO" id="GO:0005829">
    <property type="term" value="C:cytosol"/>
    <property type="evidence" value="ECO:0007669"/>
    <property type="project" value="TreeGrafter"/>
</dbReference>
<dbReference type="GO" id="GO:0032934">
    <property type="term" value="F:sterol binding"/>
    <property type="evidence" value="ECO:0007669"/>
    <property type="project" value="TreeGrafter"/>
</dbReference>
<dbReference type="InterPro" id="IPR000648">
    <property type="entry name" value="Oxysterol-bd"/>
</dbReference>
<gene>
    <name evidence="8" type="ORF">CRM22_002511</name>
</gene>
<dbReference type="SUPFAM" id="SSF50729">
    <property type="entry name" value="PH domain-like"/>
    <property type="match status" value="1"/>
</dbReference>
<sequence>MVDRDEEQLKRLIKRAKELRIEEEKSLLRKRLEGQLLKFTNVVKGYQYRWCVVDPDAGTVEYYEKEDHKRSSKPRGVLNLTYASVCPSDEDSQAFVINAANGDFLKLKAADAKERQFWVNRIRAVAEYHSEKAENNPTIATILDSNSHDSGTANQSPSNSLSPSASQGSAHGAHFPATGSTKVSANAVQSVRPTDQTTSSAGPTSQTAVGQLVDYASPSDSDAFPVFCPGGSSDPRAQLRELFRQLEVETQALDKAVDSATVRSPELTAVYKTLLLSKATSQATLSCLKRCLELIKRREVCNSEPSTRIFWPNADGANDSKSELDSTALCVSPGSGRGSCTGDEQSVGSQESRGSNQWVDSGVFPSPILNMDSEAVSLPVLPGDAQPDEPFEETELGSIEQQKHVVLHLLSQLKLGMDLTKIVLPTFILEKRSILEMFADYLAHPDLFININRGEDPEARMIAFVQWYLTAFHAGRKDKIAKKPYNPIIGESFHCCWPISSMDSLNSSPPVASIATSNSDAPSTENTDLPNVITYCAEQVSHHPPVTAFHIELPAEQMELNCFVHAKSKFQGMSVSVTMLGKTVLRLGHHNNEEYHFAFPTAYARSILTVPWVELGDRVTITCPQTGYSACVIFHTKPIRSSKLHRVSAEIYAPQAADASAIDRGASPTNLVARVSGEWNSILEFEKYTKGGKKWSIDVNTLKVIRKHVRPIDKQRPEESRRLWQHVTNALKSGNLQLATEKKRELEERQRVSEKFRARHRIPFPVKYFQWDGTSWIFRRPDVAVDPS</sequence>
<dbReference type="GO" id="GO:0016020">
    <property type="term" value="C:membrane"/>
    <property type="evidence" value="ECO:0007669"/>
    <property type="project" value="TreeGrafter"/>
</dbReference>
<evidence type="ECO:0000256" key="3">
    <source>
        <dbReference type="ARBA" id="ARBA00023121"/>
    </source>
</evidence>
<keyword evidence="2 5" id="KW-0445">Lipid transport</keyword>
<name>A0A4S2MA60_OPIFE</name>
<dbReference type="SUPFAM" id="SSF144000">
    <property type="entry name" value="Oxysterol-binding protein-like"/>
    <property type="match status" value="1"/>
</dbReference>
<dbReference type="PROSITE" id="PS50003">
    <property type="entry name" value="PH_DOMAIN"/>
    <property type="match status" value="1"/>
</dbReference>
<dbReference type="Pfam" id="PF01237">
    <property type="entry name" value="Oxysterol_BP"/>
    <property type="match status" value="1"/>
</dbReference>
<dbReference type="CDD" id="cd13291">
    <property type="entry name" value="PH_ORP10_ORP11"/>
    <property type="match status" value="1"/>
</dbReference>
<keyword evidence="9" id="KW-1185">Reference proteome</keyword>
<dbReference type="OrthoDB" id="14833at2759"/>
<feature type="region of interest" description="Disordered" evidence="6">
    <location>
        <begin position="334"/>
        <end position="356"/>
    </location>
</feature>
<dbReference type="Gene3D" id="2.30.29.30">
    <property type="entry name" value="Pleckstrin-homology domain (PH domain)/Phosphotyrosine-binding domain (PTB)"/>
    <property type="match status" value="1"/>
</dbReference>
<comment type="caution">
    <text evidence="8">The sequence shown here is derived from an EMBL/GenBank/DDBJ whole genome shotgun (WGS) entry which is preliminary data.</text>
</comment>